<dbReference type="EMBL" id="JANPWB010000008">
    <property type="protein sequence ID" value="KAJ1162603.1"/>
    <property type="molecule type" value="Genomic_DNA"/>
</dbReference>
<feature type="domain" description="Integrase p58-like C-terminal" evidence="2">
    <location>
        <begin position="218"/>
        <end position="251"/>
    </location>
</feature>
<dbReference type="AlphaFoldDB" id="A0AAV7SG35"/>
<comment type="caution">
    <text evidence="3">The sequence shown here is derived from an EMBL/GenBank/DDBJ whole genome shotgun (WGS) entry which is preliminary data.</text>
</comment>
<keyword evidence="4" id="KW-1185">Reference proteome</keyword>
<dbReference type="Pfam" id="PF22938">
    <property type="entry name" value="Integrase_p58_C"/>
    <property type="match status" value="1"/>
</dbReference>
<dbReference type="InterPro" id="IPR054465">
    <property type="entry name" value="Integrase_p58-like_C"/>
</dbReference>
<evidence type="ECO:0000256" key="1">
    <source>
        <dbReference type="SAM" id="MobiDB-lite"/>
    </source>
</evidence>
<dbReference type="Proteomes" id="UP001066276">
    <property type="component" value="Chromosome 4_2"/>
</dbReference>
<evidence type="ECO:0000313" key="3">
    <source>
        <dbReference type="EMBL" id="KAJ1162603.1"/>
    </source>
</evidence>
<reference evidence="3" key="1">
    <citation type="journal article" date="2022" name="bioRxiv">
        <title>Sequencing and chromosome-scale assembly of the giantPleurodeles waltlgenome.</title>
        <authorList>
            <person name="Brown T."/>
            <person name="Elewa A."/>
            <person name="Iarovenko S."/>
            <person name="Subramanian E."/>
            <person name="Araus A.J."/>
            <person name="Petzold A."/>
            <person name="Susuki M."/>
            <person name="Suzuki K.-i.T."/>
            <person name="Hayashi T."/>
            <person name="Toyoda A."/>
            <person name="Oliveira C."/>
            <person name="Osipova E."/>
            <person name="Leigh N.D."/>
            <person name="Simon A."/>
            <person name="Yun M.H."/>
        </authorList>
    </citation>
    <scope>NUCLEOTIDE SEQUENCE</scope>
    <source>
        <strain evidence="3">20211129_DDA</strain>
        <tissue evidence="3">Liver</tissue>
    </source>
</reference>
<protein>
    <recommendedName>
        <fullName evidence="2">Integrase p58-like C-terminal domain-containing protein</fullName>
    </recommendedName>
</protein>
<proteinExistence type="predicted"/>
<gene>
    <name evidence="3" type="ORF">NDU88_003071</name>
</gene>
<feature type="compositionally biased region" description="Low complexity" evidence="1">
    <location>
        <begin position="39"/>
        <end position="50"/>
    </location>
</feature>
<name>A0AAV7SG35_PLEWA</name>
<accession>A0AAV7SG35</accession>
<sequence length="326" mass="36156">MGMWGHPEGCMASQMCPRKLSGCRTSSGDMSGALLSPHAAGPQGQPAAAASRTQEAGSRSALDGLRPAATASKVAPSYSRRPLTGVCDSPKSVKGIRDTLLCSLNLEGPLSTPADPYDDPCPFEVVFGRQPRNLLDMAAELWEEENDDERPLLDYIHNLKAHLQTVWEDVRHHLEIAQQSQKASYDQGTKLRVLHPNDQVLIMRPTSEHKLLAKWQEPYRVIKAVTPVTYLIELNNNPKRTQIYQINLLKKWENPGDDSDRPATGYMVTPTNSLGNKPWLWPYKPLPKLSLSLCTIEPHIHAPPHTEKLMQYFVAPQETYGGPGGL</sequence>
<evidence type="ECO:0000259" key="2">
    <source>
        <dbReference type="Pfam" id="PF22938"/>
    </source>
</evidence>
<organism evidence="3 4">
    <name type="scientific">Pleurodeles waltl</name>
    <name type="common">Iberian ribbed newt</name>
    <dbReference type="NCBI Taxonomy" id="8319"/>
    <lineage>
        <taxon>Eukaryota</taxon>
        <taxon>Metazoa</taxon>
        <taxon>Chordata</taxon>
        <taxon>Craniata</taxon>
        <taxon>Vertebrata</taxon>
        <taxon>Euteleostomi</taxon>
        <taxon>Amphibia</taxon>
        <taxon>Batrachia</taxon>
        <taxon>Caudata</taxon>
        <taxon>Salamandroidea</taxon>
        <taxon>Salamandridae</taxon>
        <taxon>Pleurodelinae</taxon>
        <taxon>Pleurodeles</taxon>
    </lineage>
</organism>
<evidence type="ECO:0000313" key="4">
    <source>
        <dbReference type="Proteomes" id="UP001066276"/>
    </source>
</evidence>
<feature type="region of interest" description="Disordered" evidence="1">
    <location>
        <begin position="27"/>
        <end position="81"/>
    </location>
</feature>